<evidence type="ECO:0000313" key="2">
    <source>
        <dbReference type="Proteomes" id="UP000198625"/>
    </source>
</evidence>
<reference evidence="2" key="1">
    <citation type="submission" date="2016-10" db="EMBL/GenBank/DDBJ databases">
        <authorList>
            <person name="Varghese N."/>
            <person name="Submissions S."/>
        </authorList>
    </citation>
    <scope>NUCLEOTIDE SEQUENCE [LARGE SCALE GENOMIC DNA]</scope>
    <source>
        <strain evidence="2">DSM 21650</strain>
    </source>
</reference>
<proteinExistence type="predicted"/>
<dbReference type="Proteomes" id="UP000198625">
    <property type="component" value="Unassembled WGS sequence"/>
</dbReference>
<dbReference type="AlphaFoldDB" id="A0A1H3RNC5"/>
<evidence type="ECO:0000313" key="1">
    <source>
        <dbReference type="EMBL" id="SDZ27222.1"/>
    </source>
</evidence>
<organism evidence="1 2">
    <name type="scientific">Proteiniborus ethanoligenes</name>
    <dbReference type="NCBI Taxonomy" id="415015"/>
    <lineage>
        <taxon>Bacteria</taxon>
        <taxon>Bacillati</taxon>
        <taxon>Bacillota</taxon>
        <taxon>Clostridia</taxon>
        <taxon>Eubacteriales</taxon>
        <taxon>Proteiniborus</taxon>
    </lineage>
</organism>
<dbReference type="RefSeq" id="WP_091731802.1">
    <property type="nucleotide sequence ID" value="NZ_FNQE01000029.1"/>
</dbReference>
<accession>A0A1H3RNC5</accession>
<gene>
    <name evidence="1" type="ORF">SAMN05660462_02477</name>
</gene>
<name>A0A1H3RNC5_9FIRM</name>
<sequence>MNNNILLNNGKNFLKAGLTLVIYNTSRDMLNQISRNTIETLVRDIRKVRSEIKDRKAINAN</sequence>
<dbReference type="STRING" id="415015.SAMN05660462_02477"/>
<protein>
    <submittedName>
        <fullName evidence="1">Uncharacterized protein</fullName>
    </submittedName>
</protein>
<dbReference type="EMBL" id="FNQE01000029">
    <property type="protein sequence ID" value="SDZ27222.1"/>
    <property type="molecule type" value="Genomic_DNA"/>
</dbReference>
<keyword evidence="2" id="KW-1185">Reference proteome</keyword>